<accession>A0A2S1KTG4</accession>
<evidence type="ECO:0000313" key="2">
    <source>
        <dbReference type="EMBL" id="AWF96317.1"/>
    </source>
</evidence>
<dbReference type="InterPro" id="IPR032710">
    <property type="entry name" value="NTF2-like_dom_sf"/>
</dbReference>
<evidence type="ECO:0000313" key="3">
    <source>
        <dbReference type="Proteomes" id="UP000244870"/>
    </source>
</evidence>
<sequence>MAAIDVFNTYNEGLSTGDFDKVFSVLSDDVIWHQPGEHQFAGLFEGLGNVQAHLGELASETAGTLKLETEWAAATDGLVTANVHFTAQRNGKSIDMMEIDVFRVEGDKIVEVWLVDQDVSLENDFWA</sequence>
<organism evidence="2 3">
    <name type="scientific">Weissella cibaria</name>
    <dbReference type="NCBI Taxonomy" id="137591"/>
    <lineage>
        <taxon>Bacteria</taxon>
        <taxon>Bacillati</taxon>
        <taxon>Bacillota</taxon>
        <taxon>Bacilli</taxon>
        <taxon>Lactobacillales</taxon>
        <taxon>Lactobacillaceae</taxon>
        <taxon>Weissella</taxon>
    </lineage>
</organism>
<evidence type="ECO:0000259" key="1">
    <source>
        <dbReference type="Pfam" id="PF12680"/>
    </source>
</evidence>
<dbReference type="Proteomes" id="UP000244870">
    <property type="component" value="Chromosome"/>
</dbReference>
<dbReference type="AlphaFoldDB" id="A0A2S1KTG4"/>
<proteinExistence type="predicted"/>
<protein>
    <recommendedName>
        <fullName evidence="1">SnoaL-like domain-containing protein</fullName>
    </recommendedName>
</protein>
<dbReference type="SUPFAM" id="SSF54427">
    <property type="entry name" value="NTF2-like"/>
    <property type="match status" value="1"/>
</dbReference>
<feature type="domain" description="SnoaL-like" evidence="1">
    <location>
        <begin position="9"/>
        <end position="112"/>
    </location>
</feature>
<dbReference type="Gene3D" id="3.10.450.50">
    <property type="match status" value="1"/>
</dbReference>
<dbReference type="RefSeq" id="WP_108730867.1">
    <property type="nucleotide sequence ID" value="NZ_CP020928.1"/>
</dbReference>
<dbReference type="EMBL" id="CP020928">
    <property type="protein sequence ID" value="AWF96317.1"/>
    <property type="molecule type" value="Genomic_DNA"/>
</dbReference>
<reference evidence="2 3" key="1">
    <citation type="submission" date="2017-04" db="EMBL/GenBank/DDBJ databases">
        <title>Weissella cibaria strain m2 complete genome.</title>
        <authorList>
            <person name="Pan Q."/>
            <person name="Tan M."/>
            <person name="Yao F."/>
            <person name="Su S."/>
        </authorList>
    </citation>
    <scope>NUCLEOTIDE SEQUENCE [LARGE SCALE GENOMIC DNA]</scope>
    <source>
        <strain evidence="2 3">M2</strain>
    </source>
</reference>
<gene>
    <name evidence="2" type="ORF">B6254_1955</name>
</gene>
<name>A0A2S1KTG4_9LACO</name>
<dbReference type="Pfam" id="PF12680">
    <property type="entry name" value="SnoaL_2"/>
    <property type="match status" value="1"/>
</dbReference>
<dbReference type="InterPro" id="IPR037401">
    <property type="entry name" value="SnoaL-like"/>
</dbReference>